<dbReference type="InterPro" id="IPR023587">
    <property type="entry name" value="Metalthion_dom_sf_vert"/>
</dbReference>
<keyword evidence="3 4" id="KW-0480">Metal-thiolate cluster</keyword>
<organism evidence="6 7">
    <name type="scientific">Suricata suricatta</name>
    <name type="common">Meerkat</name>
    <dbReference type="NCBI Taxonomy" id="37032"/>
    <lineage>
        <taxon>Eukaryota</taxon>
        <taxon>Metazoa</taxon>
        <taxon>Chordata</taxon>
        <taxon>Craniata</taxon>
        <taxon>Vertebrata</taxon>
        <taxon>Euteleostomi</taxon>
        <taxon>Mammalia</taxon>
        <taxon>Eutheria</taxon>
        <taxon>Laurasiatheria</taxon>
        <taxon>Carnivora</taxon>
        <taxon>Feliformia</taxon>
        <taxon>Herpestidae</taxon>
        <taxon>Suricata</taxon>
    </lineage>
</organism>
<dbReference type="GO" id="GO:0005634">
    <property type="term" value="C:nucleus"/>
    <property type="evidence" value="ECO:0007669"/>
    <property type="project" value="TreeGrafter"/>
</dbReference>
<evidence type="ECO:0000313" key="6">
    <source>
        <dbReference type="Ensembl" id="ENSSSUP00005029339.1"/>
    </source>
</evidence>
<dbReference type="GO" id="GO:0071280">
    <property type="term" value="P:cellular response to copper ion"/>
    <property type="evidence" value="ECO:0007669"/>
    <property type="project" value="TreeGrafter"/>
</dbReference>
<accession>A0A673UXK3</accession>
<dbReference type="GO" id="GO:0071276">
    <property type="term" value="P:cellular response to cadmium ion"/>
    <property type="evidence" value="ECO:0007669"/>
    <property type="project" value="TreeGrafter"/>
</dbReference>
<reference evidence="6" key="2">
    <citation type="submission" date="2025-09" db="UniProtKB">
        <authorList>
            <consortium name="Ensembl"/>
        </authorList>
    </citation>
    <scope>IDENTIFICATION</scope>
</reference>
<dbReference type="Pfam" id="PF00131">
    <property type="entry name" value="Metallothio"/>
    <property type="match status" value="1"/>
</dbReference>
<feature type="signal peptide" evidence="5">
    <location>
        <begin position="1"/>
        <end position="16"/>
    </location>
</feature>
<keyword evidence="5" id="KW-0732">Signal</keyword>
<comment type="function">
    <text evidence="4">Metallothioneins have a high content of cysteine residues that bind various heavy metals.</text>
</comment>
<feature type="chain" id="PRO_5025496951" description="Metallothionein" evidence="5">
    <location>
        <begin position="17"/>
        <end position="76"/>
    </location>
</feature>
<dbReference type="PANTHER" id="PTHR23299">
    <property type="entry name" value="METALLOTHIONEIN"/>
    <property type="match status" value="1"/>
</dbReference>
<dbReference type="GO" id="GO:0010273">
    <property type="term" value="P:detoxification of copper ion"/>
    <property type="evidence" value="ECO:0007669"/>
    <property type="project" value="TreeGrafter"/>
</dbReference>
<reference evidence="6" key="1">
    <citation type="submission" date="2025-08" db="UniProtKB">
        <authorList>
            <consortium name="Ensembl"/>
        </authorList>
    </citation>
    <scope>IDENTIFICATION</scope>
</reference>
<dbReference type="GO" id="GO:0005737">
    <property type="term" value="C:cytoplasm"/>
    <property type="evidence" value="ECO:0007669"/>
    <property type="project" value="TreeGrafter"/>
</dbReference>
<sequence>MCSLCFFPTIAGGSCACASSCTCKDCRCTSCKKSECEVFPWGPGEVSKWCQGWSQYWDLGLLFPDAASEPSSVLNP</sequence>
<comment type="similarity">
    <text evidence="1 4">Belongs to the metallothionein superfamily. Type 1 family.</text>
</comment>
<evidence type="ECO:0000256" key="1">
    <source>
        <dbReference type="ARBA" id="ARBA00007283"/>
    </source>
</evidence>
<dbReference type="AlphaFoldDB" id="A0A673UXK3"/>
<dbReference type="Ensembl" id="ENSSSUT00005033484.1">
    <property type="protein sequence ID" value="ENSSSUP00005029339.1"/>
    <property type="gene ID" value="ENSSSUG00005018947.1"/>
</dbReference>
<dbReference type="GO" id="GO:0071294">
    <property type="term" value="P:cellular response to zinc ion"/>
    <property type="evidence" value="ECO:0007669"/>
    <property type="project" value="TreeGrafter"/>
</dbReference>
<dbReference type="InterPro" id="IPR000006">
    <property type="entry name" value="Metalthion_vert"/>
</dbReference>
<protein>
    <recommendedName>
        <fullName evidence="4">Metallothionein</fullName>
    </recommendedName>
</protein>
<dbReference type="PROSITE" id="PS00203">
    <property type="entry name" value="METALLOTHIONEIN_VRT"/>
    <property type="match status" value="1"/>
</dbReference>
<evidence type="ECO:0000256" key="5">
    <source>
        <dbReference type="SAM" id="SignalP"/>
    </source>
</evidence>
<evidence type="ECO:0000256" key="3">
    <source>
        <dbReference type="ARBA" id="ARBA00022851"/>
    </source>
</evidence>
<evidence type="ECO:0000256" key="2">
    <source>
        <dbReference type="ARBA" id="ARBA00022723"/>
    </source>
</evidence>
<proteinExistence type="inferred from homology"/>
<dbReference type="GO" id="GO:0006882">
    <property type="term" value="P:intracellular zinc ion homeostasis"/>
    <property type="evidence" value="ECO:0007669"/>
    <property type="project" value="TreeGrafter"/>
</dbReference>
<keyword evidence="2 4" id="KW-0479">Metal-binding</keyword>
<evidence type="ECO:0000256" key="4">
    <source>
        <dbReference type="RuleBase" id="RU000621"/>
    </source>
</evidence>
<dbReference type="Gene3D" id="4.10.10.10">
    <property type="entry name" value="Metallothionein Isoform II"/>
    <property type="match status" value="1"/>
</dbReference>
<dbReference type="InterPro" id="IPR017854">
    <property type="entry name" value="Metalthion_dom_sf"/>
</dbReference>
<dbReference type="PANTHER" id="PTHR23299:SF24">
    <property type="entry name" value="METALLOTHIONEIN-1X"/>
    <property type="match status" value="1"/>
</dbReference>
<name>A0A673UXK3_SURSU</name>
<dbReference type="InterPro" id="IPR018064">
    <property type="entry name" value="Metalthion_vert_metal_BS"/>
</dbReference>
<keyword evidence="7" id="KW-1185">Reference proteome</keyword>
<dbReference type="Proteomes" id="UP000472268">
    <property type="component" value="Unplaced"/>
</dbReference>
<dbReference type="GO" id="GO:0046872">
    <property type="term" value="F:metal ion binding"/>
    <property type="evidence" value="ECO:0007669"/>
    <property type="project" value="UniProtKB-KW"/>
</dbReference>
<dbReference type="SUPFAM" id="SSF57868">
    <property type="entry name" value="Metallothionein"/>
    <property type="match status" value="1"/>
</dbReference>
<evidence type="ECO:0000313" key="7">
    <source>
        <dbReference type="Proteomes" id="UP000472268"/>
    </source>
</evidence>